<gene>
    <name evidence="3" type="ORF">CCO03_01285</name>
</gene>
<dbReference type="Gene3D" id="3.40.710.10">
    <property type="entry name" value="DD-peptidase/beta-lactamase superfamily"/>
    <property type="match status" value="1"/>
</dbReference>
<dbReference type="OrthoDB" id="9801061at2"/>
<evidence type="ECO:0000259" key="2">
    <source>
        <dbReference type="Pfam" id="PF00144"/>
    </source>
</evidence>
<proteinExistence type="predicted"/>
<keyword evidence="3" id="KW-0378">Hydrolase</keyword>
<dbReference type="EMBL" id="CP021455">
    <property type="protein sequence ID" value="ARU03496.1"/>
    <property type="molecule type" value="Genomic_DNA"/>
</dbReference>
<evidence type="ECO:0000256" key="1">
    <source>
        <dbReference type="SAM" id="MobiDB-lite"/>
    </source>
</evidence>
<dbReference type="RefSeq" id="WP_087276191.1">
    <property type="nucleotide sequence ID" value="NZ_CP021455.1"/>
</dbReference>
<dbReference type="SUPFAM" id="SSF56601">
    <property type="entry name" value="beta-lactamase/transpeptidase-like"/>
    <property type="match status" value="1"/>
</dbReference>
<dbReference type="PANTHER" id="PTHR43283:SF3">
    <property type="entry name" value="BETA-LACTAMASE FAMILY PROTEIN (AFU_ORTHOLOGUE AFUA_5G07500)"/>
    <property type="match status" value="1"/>
</dbReference>
<accession>A0A1Y0EIU1</accession>
<dbReference type="GO" id="GO:0016787">
    <property type="term" value="F:hydrolase activity"/>
    <property type="evidence" value="ECO:0007669"/>
    <property type="project" value="UniProtKB-KW"/>
</dbReference>
<dbReference type="AlphaFoldDB" id="A0A1Y0EIU1"/>
<reference evidence="3 4" key="1">
    <citation type="submission" date="2017-05" db="EMBL/GenBank/DDBJ databases">
        <authorList>
            <person name="Song R."/>
            <person name="Chenine A.L."/>
            <person name="Ruprecht R.M."/>
        </authorList>
    </citation>
    <scope>NUCLEOTIDE SEQUENCE [LARGE SCALE GENOMIC DNA]</scope>
    <source>
        <strain evidence="3 4">DSM 26136</strain>
    </source>
</reference>
<keyword evidence="4" id="KW-1185">Reference proteome</keyword>
<evidence type="ECO:0000313" key="4">
    <source>
        <dbReference type="Proteomes" id="UP000196138"/>
    </source>
</evidence>
<evidence type="ECO:0000313" key="3">
    <source>
        <dbReference type="EMBL" id="ARU03496.1"/>
    </source>
</evidence>
<sequence>MSPTATAHRSATPPALPRARPEAVGLSSERLARLTARMQQGVDEGEIPGAVVWVARRGQVAYEQCFGLRDPQSGAPMTADALFRIASMSKPITSLAIMMLVEQGKLATSDPVEQYLPEFAQLTVGQLVTADDGTLTLNRVPLKRSMTVQDLLRHTSGLVYGFTGNHPIKQAYNQAKVGRHGDTNAEFVTKLAQLPLLHQPGAAWEYSVSTDVLGRIVEVVSGQGLDEFVAEHIAGPLRLVDTGFSAPASQASRSAYPQPEGPNLQLPPIPKPTDDLAFKSGGGGMVSTMADYARLCQFWLNGGELDGVRLLSRKTVALMTSNHLHPGIAMGPEMSFFGSHLPSAEMGQGFGLGFAVRTAPGLNPLPGSVGDFSWSGIYGTYFWVDPQEELFAVLMMQSTAMRVPYRIIMRNLVNQAIVD</sequence>
<dbReference type="KEGG" id="cser:CCO03_01285"/>
<feature type="domain" description="Beta-lactamase-related" evidence="2">
    <location>
        <begin position="36"/>
        <end position="400"/>
    </location>
</feature>
<feature type="region of interest" description="Disordered" evidence="1">
    <location>
        <begin position="1"/>
        <end position="23"/>
    </location>
</feature>
<dbReference type="InterPro" id="IPR001466">
    <property type="entry name" value="Beta-lactam-related"/>
</dbReference>
<dbReference type="InterPro" id="IPR050789">
    <property type="entry name" value="Diverse_Enzym_Activities"/>
</dbReference>
<dbReference type="InterPro" id="IPR012338">
    <property type="entry name" value="Beta-lactam/transpept-like"/>
</dbReference>
<name>A0A1Y0EIU1_9BURK</name>
<dbReference type="PANTHER" id="PTHR43283">
    <property type="entry name" value="BETA-LACTAMASE-RELATED"/>
    <property type="match status" value="1"/>
</dbReference>
<dbReference type="Proteomes" id="UP000196138">
    <property type="component" value="Chromosome"/>
</dbReference>
<dbReference type="Pfam" id="PF00144">
    <property type="entry name" value="Beta-lactamase"/>
    <property type="match status" value="1"/>
</dbReference>
<organism evidence="3 4">
    <name type="scientific">Comamonas serinivorans</name>
    <dbReference type="NCBI Taxonomy" id="1082851"/>
    <lineage>
        <taxon>Bacteria</taxon>
        <taxon>Pseudomonadati</taxon>
        <taxon>Pseudomonadota</taxon>
        <taxon>Betaproteobacteria</taxon>
        <taxon>Burkholderiales</taxon>
        <taxon>Comamonadaceae</taxon>
        <taxon>Comamonas</taxon>
    </lineage>
</organism>
<protein>
    <submittedName>
        <fullName evidence="3">Serine hydrolase</fullName>
    </submittedName>
</protein>